<name>A0A1L8R8I1_9ENTE</name>
<dbReference type="RefSeq" id="WP_071864069.1">
    <property type="nucleotide sequence ID" value="NZ_JBHLVQ010000033.1"/>
</dbReference>
<dbReference type="Pfam" id="PF14501">
    <property type="entry name" value="HATPase_c_5"/>
    <property type="match status" value="1"/>
</dbReference>
<evidence type="ECO:0000256" key="1">
    <source>
        <dbReference type="SAM" id="Phobius"/>
    </source>
</evidence>
<evidence type="ECO:0000313" key="3">
    <source>
        <dbReference type="EMBL" id="OJG16036.1"/>
    </source>
</evidence>
<feature type="transmembrane region" description="Helical" evidence="1">
    <location>
        <begin position="144"/>
        <end position="163"/>
    </location>
</feature>
<proteinExistence type="predicted"/>
<feature type="domain" description="Sensor histidine kinase NatK-like C-terminal" evidence="2">
    <location>
        <begin position="328"/>
        <end position="426"/>
    </location>
</feature>
<sequence>MATLFELLLLGIEYFSIGFINGRMLERKFDKKYFLWSFVIIIMSVALFYSFGNISSVCFGILLLILSFNLEKDKFVAIITSTMSLGMYIFLNYVVGFALTKLNIYDRLNMVQILGTIITCYLIIGLVLSMKIKKFLLHLTQQKEVGWVLSILCILVLISYYALIIEESYLNVHSYYGLTNLFFVSMYTGVLIIGAFFSVGLIKQSIKNRLLKQEYQSLTEYMKMLELTNNEIRNFRHDYKNILLTIEGYLDEKDYSALDHYFRKVIMPTVTYLEKDSFKISKASNIESREVKSLVVNKVLIAQQKGINTIIEIPKLIKELPDNLIMLLIRALGIILDNAIEGADKSENPELRIAMFEVGRTLTIIIRNSCLENIPPLHQIKQSGFSTKGAGRGHGLAILQELIHEVDNVFLETKIENDYFMQKIVILSEMGRDDS</sequence>
<dbReference type="Gene3D" id="3.30.565.10">
    <property type="entry name" value="Histidine kinase-like ATPase, C-terminal domain"/>
    <property type="match status" value="1"/>
</dbReference>
<dbReference type="PANTHER" id="PTHR40448">
    <property type="entry name" value="TWO-COMPONENT SENSOR HISTIDINE KINASE"/>
    <property type="match status" value="1"/>
</dbReference>
<feature type="transmembrane region" description="Helical" evidence="1">
    <location>
        <begin position="75"/>
        <end position="99"/>
    </location>
</feature>
<feature type="transmembrane region" description="Helical" evidence="1">
    <location>
        <begin position="33"/>
        <end position="66"/>
    </location>
</feature>
<gene>
    <name evidence="3" type="ORF">RU96_GL001533</name>
</gene>
<keyword evidence="1" id="KW-0812">Transmembrane</keyword>
<accession>A0A1L8R8I1</accession>
<feature type="transmembrane region" description="Helical" evidence="1">
    <location>
        <begin position="111"/>
        <end position="132"/>
    </location>
</feature>
<keyword evidence="1" id="KW-0472">Membrane</keyword>
<dbReference type="STRING" id="317010.RU96_GL001533"/>
<keyword evidence="1" id="KW-1133">Transmembrane helix</keyword>
<evidence type="ECO:0000259" key="2">
    <source>
        <dbReference type="Pfam" id="PF14501"/>
    </source>
</evidence>
<dbReference type="InterPro" id="IPR032834">
    <property type="entry name" value="NatK-like_C"/>
</dbReference>
<dbReference type="GO" id="GO:0042802">
    <property type="term" value="F:identical protein binding"/>
    <property type="evidence" value="ECO:0007669"/>
    <property type="project" value="TreeGrafter"/>
</dbReference>
<dbReference type="Proteomes" id="UP000182835">
    <property type="component" value="Unassembled WGS sequence"/>
</dbReference>
<evidence type="ECO:0000313" key="4">
    <source>
        <dbReference type="Proteomes" id="UP000182835"/>
    </source>
</evidence>
<dbReference type="AlphaFoldDB" id="A0A1L8R8I1"/>
<dbReference type="EMBL" id="JXKG01000003">
    <property type="protein sequence ID" value="OJG16036.1"/>
    <property type="molecule type" value="Genomic_DNA"/>
</dbReference>
<organism evidence="3 4">
    <name type="scientific">Enterococcus canintestini</name>
    <dbReference type="NCBI Taxonomy" id="317010"/>
    <lineage>
        <taxon>Bacteria</taxon>
        <taxon>Bacillati</taxon>
        <taxon>Bacillota</taxon>
        <taxon>Bacilli</taxon>
        <taxon>Lactobacillales</taxon>
        <taxon>Enterococcaceae</taxon>
        <taxon>Enterococcus</taxon>
    </lineage>
</organism>
<feature type="transmembrane region" description="Helical" evidence="1">
    <location>
        <begin position="175"/>
        <end position="202"/>
    </location>
</feature>
<reference evidence="3 4" key="1">
    <citation type="submission" date="2014-12" db="EMBL/GenBank/DDBJ databases">
        <title>Draft genome sequences of 29 type strains of Enterococci.</title>
        <authorList>
            <person name="Zhong Z."/>
            <person name="Sun Z."/>
            <person name="Liu W."/>
            <person name="Zhang W."/>
            <person name="Zhang H."/>
        </authorList>
    </citation>
    <scope>NUCLEOTIDE SEQUENCE [LARGE SCALE GENOMIC DNA]</scope>
    <source>
        <strain evidence="3 4">DSM 21207</strain>
    </source>
</reference>
<comment type="caution">
    <text evidence="3">The sequence shown here is derived from an EMBL/GenBank/DDBJ whole genome shotgun (WGS) entry which is preliminary data.</text>
</comment>
<dbReference type="PANTHER" id="PTHR40448:SF1">
    <property type="entry name" value="TWO-COMPONENT SENSOR HISTIDINE KINASE"/>
    <property type="match status" value="1"/>
</dbReference>
<dbReference type="OrthoDB" id="1652078at2"/>
<protein>
    <recommendedName>
        <fullName evidence="2">Sensor histidine kinase NatK-like C-terminal domain-containing protein</fullName>
    </recommendedName>
</protein>
<dbReference type="SUPFAM" id="SSF55874">
    <property type="entry name" value="ATPase domain of HSP90 chaperone/DNA topoisomerase II/histidine kinase"/>
    <property type="match status" value="1"/>
</dbReference>
<dbReference type="InterPro" id="IPR036890">
    <property type="entry name" value="HATPase_C_sf"/>
</dbReference>